<evidence type="ECO:0000256" key="4">
    <source>
        <dbReference type="ARBA" id="ARBA00023015"/>
    </source>
</evidence>
<reference evidence="8" key="2">
    <citation type="submission" date="2024-06" db="EMBL/GenBank/DDBJ databases">
        <authorList>
            <person name="Petrova K.O."/>
            <person name="Toshchakov S.V."/>
            <person name="Boltjanskaja Y.V."/>
            <person name="Kevbrin V."/>
        </authorList>
    </citation>
    <scope>NUCLEOTIDE SEQUENCE</scope>
    <source>
        <strain evidence="8">Z-910T</strain>
    </source>
</reference>
<dbReference type="AlphaFoldDB" id="A0AAU7VPX6"/>
<dbReference type="PANTHER" id="PTHR11078:SF3">
    <property type="entry name" value="ANTITERMINATION NUSB DOMAIN-CONTAINING PROTEIN"/>
    <property type="match status" value="1"/>
</dbReference>
<comment type="similarity">
    <text evidence="1 6">Belongs to the NusB family.</text>
</comment>
<evidence type="ECO:0000256" key="1">
    <source>
        <dbReference type="ARBA" id="ARBA00005952"/>
    </source>
</evidence>
<dbReference type="GO" id="GO:0006353">
    <property type="term" value="P:DNA-templated transcription termination"/>
    <property type="evidence" value="ECO:0007669"/>
    <property type="project" value="UniProtKB-UniRule"/>
</dbReference>
<dbReference type="RefSeq" id="WP_350344667.1">
    <property type="nucleotide sequence ID" value="NZ_CP158367.1"/>
</dbReference>
<organism evidence="8">
    <name type="scientific">Proteinivorax tanatarense</name>
    <dbReference type="NCBI Taxonomy" id="1260629"/>
    <lineage>
        <taxon>Bacteria</taxon>
        <taxon>Bacillati</taxon>
        <taxon>Bacillota</taxon>
        <taxon>Clostridia</taxon>
        <taxon>Eubacteriales</taxon>
        <taxon>Proteinivoracaceae</taxon>
        <taxon>Proteinivorax</taxon>
    </lineage>
</organism>
<keyword evidence="5 6" id="KW-0804">Transcription</keyword>
<sequence>MSRRLTREKAFQTLYQLDITKDNAERVLDNLATDDTKLDMDYLEKVVLGVLQNKEKIDSYIQKYSKKWQVTRMAKVDKAILRLGVYEILLFDDVPASVSINEAVELGKHFGGDTSPAFINGILDSIRKEEGKK</sequence>
<dbReference type="NCBIfam" id="TIGR01951">
    <property type="entry name" value="nusB"/>
    <property type="match status" value="1"/>
</dbReference>
<evidence type="ECO:0000259" key="7">
    <source>
        <dbReference type="Pfam" id="PF01029"/>
    </source>
</evidence>
<feature type="domain" description="NusB/RsmB/TIM44" evidence="7">
    <location>
        <begin position="6"/>
        <end position="127"/>
    </location>
</feature>
<comment type="function">
    <text evidence="6">Involved in transcription antitermination. Required for transcription of ribosomal RNA (rRNA) genes. Binds specifically to the boxA antiterminator sequence of the ribosomal RNA (rrn) operons.</text>
</comment>
<accession>A0AAU7VPX6</accession>
<dbReference type="HAMAP" id="MF_00073">
    <property type="entry name" value="NusB"/>
    <property type="match status" value="1"/>
</dbReference>
<evidence type="ECO:0000256" key="5">
    <source>
        <dbReference type="ARBA" id="ARBA00023163"/>
    </source>
</evidence>
<dbReference type="Gene3D" id="1.10.940.10">
    <property type="entry name" value="NusB-like"/>
    <property type="match status" value="1"/>
</dbReference>
<dbReference type="InterPro" id="IPR006027">
    <property type="entry name" value="NusB_RsmB_TIM44"/>
</dbReference>
<dbReference type="GO" id="GO:0005829">
    <property type="term" value="C:cytosol"/>
    <property type="evidence" value="ECO:0007669"/>
    <property type="project" value="TreeGrafter"/>
</dbReference>
<keyword evidence="3 6" id="KW-0694">RNA-binding</keyword>
<keyword evidence="4 6" id="KW-0805">Transcription regulation</keyword>
<keyword evidence="2 6" id="KW-0889">Transcription antitermination</keyword>
<dbReference type="Pfam" id="PF01029">
    <property type="entry name" value="NusB"/>
    <property type="match status" value="1"/>
</dbReference>
<dbReference type="PANTHER" id="PTHR11078">
    <property type="entry name" value="N UTILIZATION SUBSTANCE PROTEIN B-RELATED"/>
    <property type="match status" value="1"/>
</dbReference>
<dbReference type="GO" id="GO:0031564">
    <property type="term" value="P:transcription antitermination"/>
    <property type="evidence" value="ECO:0007669"/>
    <property type="project" value="UniProtKB-KW"/>
</dbReference>
<evidence type="ECO:0000256" key="6">
    <source>
        <dbReference type="HAMAP-Rule" id="MF_00073"/>
    </source>
</evidence>
<proteinExistence type="inferred from homology"/>
<gene>
    <name evidence="6 8" type="primary">nusB</name>
    <name evidence="8" type="ORF">PRVXT_001095</name>
</gene>
<dbReference type="CDD" id="cd00619">
    <property type="entry name" value="Terminator_NusB"/>
    <property type="match status" value="1"/>
</dbReference>
<dbReference type="GO" id="GO:0003723">
    <property type="term" value="F:RNA binding"/>
    <property type="evidence" value="ECO:0007669"/>
    <property type="project" value="UniProtKB-UniRule"/>
</dbReference>
<evidence type="ECO:0000256" key="3">
    <source>
        <dbReference type="ARBA" id="ARBA00022884"/>
    </source>
</evidence>
<dbReference type="InterPro" id="IPR011605">
    <property type="entry name" value="NusB_fam"/>
</dbReference>
<dbReference type="EMBL" id="CP158367">
    <property type="protein sequence ID" value="XBX75932.1"/>
    <property type="molecule type" value="Genomic_DNA"/>
</dbReference>
<reference evidence="8" key="1">
    <citation type="journal article" date="2013" name="Extremophiles">
        <title>Proteinivorax tanatarense gen. nov., sp. nov., an anaerobic, haloalkaliphilic, proteolytic bacterium isolated from a decaying algal bloom, and proposal of Proteinivoraceae fam. nov.</title>
        <authorList>
            <person name="Kevbrin V."/>
            <person name="Boltyanskaya Y."/>
            <person name="Zhilina T."/>
            <person name="Kolganova T."/>
            <person name="Lavrentjeva E."/>
            <person name="Kuznetsov B."/>
        </authorList>
    </citation>
    <scope>NUCLEOTIDE SEQUENCE</scope>
    <source>
        <strain evidence="8">Z-910T</strain>
    </source>
</reference>
<protein>
    <recommendedName>
        <fullName evidence="6">Transcription antitermination protein NusB</fullName>
    </recommendedName>
    <alternativeName>
        <fullName evidence="6">Antitermination factor NusB</fullName>
    </alternativeName>
</protein>
<dbReference type="InterPro" id="IPR035926">
    <property type="entry name" value="NusB-like_sf"/>
</dbReference>
<evidence type="ECO:0000313" key="8">
    <source>
        <dbReference type="EMBL" id="XBX75932.1"/>
    </source>
</evidence>
<evidence type="ECO:0000256" key="2">
    <source>
        <dbReference type="ARBA" id="ARBA00022814"/>
    </source>
</evidence>
<dbReference type="SUPFAM" id="SSF48013">
    <property type="entry name" value="NusB-like"/>
    <property type="match status" value="1"/>
</dbReference>
<name>A0AAU7VPX6_9FIRM</name>